<dbReference type="PANTHER" id="PTHR38899">
    <property type="entry name" value="DOMAIN OOKINETE PROTEIN, PUTATIVE-RELATED"/>
    <property type="match status" value="1"/>
</dbReference>
<dbReference type="GeneID" id="9042946"/>
<dbReference type="RefSeq" id="XP_002773927.1">
    <property type="nucleotide sequence ID" value="XM_002773881.1"/>
</dbReference>
<keyword evidence="3" id="KW-1185">Reference proteome</keyword>
<evidence type="ECO:0008006" key="4">
    <source>
        <dbReference type="Google" id="ProtNLM"/>
    </source>
</evidence>
<dbReference type="OMA" id="DRINVVH"/>
<reference evidence="2 3" key="1">
    <citation type="submission" date="2008-07" db="EMBL/GenBank/DDBJ databases">
        <authorList>
            <person name="El-Sayed N."/>
            <person name="Caler E."/>
            <person name="Inman J."/>
            <person name="Amedeo P."/>
            <person name="Hass B."/>
            <person name="Wortman J."/>
        </authorList>
    </citation>
    <scope>NUCLEOTIDE SEQUENCE [LARGE SCALE GENOMIC DNA]</scope>
    <source>
        <strain evidence="3">ATCC 50983 / TXsc</strain>
    </source>
</reference>
<gene>
    <name evidence="2" type="ORF">Pmar_PMAR011791</name>
</gene>
<proteinExistence type="predicted"/>
<name>C5LCR0_PERM5</name>
<dbReference type="Proteomes" id="UP000007800">
    <property type="component" value="Unassembled WGS sequence"/>
</dbReference>
<organism evidence="3">
    <name type="scientific">Perkinsus marinus (strain ATCC 50983 / TXsc)</name>
    <dbReference type="NCBI Taxonomy" id="423536"/>
    <lineage>
        <taxon>Eukaryota</taxon>
        <taxon>Sar</taxon>
        <taxon>Alveolata</taxon>
        <taxon>Perkinsozoa</taxon>
        <taxon>Perkinsea</taxon>
        <taxon>Perkinsida</taxon>
        <taxon>Perkinsidae</taxon>
        <taxon>Perkinsus</taxon>
    </lineage>
</organism>
<evidence type="ECO:0000313" key="2">
    <source>
        <dbReference type="EMBL" id="EER05743.1"/>
    </source>
</evidence>
<evidence type="ECO:0000256" key="1">
    <source>
        <dbReference type="SAM" id="MobiDB-lite"/>
    </source>
</evidence>
<dbReference type="EMBL" id="GG680918">
    <property type="protein sequence ID" value="EER05743.1"/>
    <property type="molecule type" value="Genomic_DNA"/>
</dbReference>
<sequence>MMSSMSPYDRPTVEESPKAWSSSPTNSSYSTVCSTPTSISSGDYYYYDDRQCMVILDWDDTIMPTGVLTDHGGKLTISSVYTSVVEGFLTLLLRLTRGNVCVLSSSTEGWVRESCSLYLPRLLPLLDRINVVHVPKNHLTRGIKQKEASAVKVVSQWYSQIPRGSGASQVLFIGNQPGDVSPSAMIRTLLPNTSVKTCMLKASPTIQDIQRQMTYLYYSLRSILVGEAEAYSVVDACSEDVLDFYAADIDRRLCSTSEQQKQQPNDDGVSH</sequence>
<dbReference type="PANTHER" id="PTHR38899:SF1">
    <property type="entry name" value="PROTEIN KINASE"/>
    <property type="match status" value="1"/>
</dbReference>
<evidence type="ECO:0000313" key="3">
    <source>
        <dbReference type="Proteomes" id="UP000007800"/>
    </source>
</evidence>
<feature type="compositionally biased region" description="Low complexity" evidence="1">
    <location>
        <begin position="21"/>
        <end position="34"/>
    </location>
</feature>
<dbReference type="OrthoDB" id="443932at2759"/>
<feature type="region of interest" description="Disordered" evidence="1">
    <location>
        <begin position="1"/>
        <end position="35"/>
    </location>
</feature>
<dbReference type="AlphaFoldDB" id="C5LCR0"/>
<accession>C5LCR0</accession>
<dbReference type="InParanoid" id="C5LCR0"/>
<protein>
    <recommendedName>
        <fullName evidence="4">Apicomplexan-conserved protein</fullName>
    </recommendedName>
</protein>